<dbReference type="PANTHER" id="PTHR21064:SF5">
    <property type="entry name" value="SLR1880 PROTEIN"/>
    <property type="match status" value="1"/>
</dbReference>
<accession>A0A1A9HZI1</accession>
<dbReference type="Proteomes" id="UP000077667">
    <property type="component" value="Chromosome"/>
</dbReference>
<gene>
    <name evidence="2" type="ORF">A8C56_07340</name>
</gene>
<proteinExistence type="predicted"/>
<dbReference type="PANTHER" id="PTHR21064">
    <property type="entry name" value="AMINOGLYCOSIDE PHOSPHOTRANSFERASE DOMAIN-CONTAINING PROTEIN-RELATED"/>
    <property type="match status" value="1"/>
</dbReference>
<reference evidence="2 3" key="1">
    <citation type="submission" date="2016-05" db="EMBL/GenBank/DDBJ databases">
        <title>Niabella ginsenosidivorans BS26 whole genome sequencing.</title>
        <authorList>
            <person name="Im W.T."/>
            <person name="Siddiqi M.Z."/>
        </authorList>
    </citation>
    <scope>NUCLEOTIDE SEQUENCE [LARGE SCALE GENOMIC DNA]</scope>
    <source>
        <strain evidence="2 3">BS26</strain>
    </source>
</reference>
<evidence type="ECO:0000313" key="2">
    <source>
        <dbReference type="EMBL" id="ANH80817.1"/>
    </source>
</evidence>
<dbReference type="RefSeq" id="WP_067753953.1">
    <property type="nucleotide sequence ID" value="NZ_CP015772.1"/>
</dbReference>
<dbReference type="STRING" id="1176587.A8C56_07340"/>
<dbReference type="KEGG" id="nia:A8C56_07340"/>
<dbReference type="Gene3D" id="3.90.1200.10">
    <property type="match status" value="1"/>
</dbReference>
<name>A0A1A9HZI1_9BACT</name>
<dbReference type="AlphaFoldDB" id="A0A1A9HZI1"/>
<dbReference type="SUPFAM" id="SSF56112">
    <property type="entry name" value="Protein kinase-like (PK-like)"/>
    <property type="match status" value="1"/>
</dbReference>
<protein>
    <submittedName>
        <fullName evidence="2">Aminoglycoside phosphotransferase</fullName>
    </submittedName>
</protein>
<dbReference type="GO" id="GO:0016740">
    <property type="term" value="F:transferase activity"/>
    <property type="evidence" value="ECO:0007669"/>
    <property type="project" value="UniProtKB-KW"/>
</dbReference>
<dbReference type="EMBL" id="CP015772">
    <property type="protein sequence ID" value="ANH80817.1"/>
    <property type="molecule type" value="Genomic_DNA"/>
</dbReference>
<feature type="domain" description="Aminoglycoside phosphotransferase" evidence="1">
    <location>
        <begin position="17"/>
        <end position="245"/>
    </location>
</feature>
<evidence type="ECO:0000313" key="3">
    <source>
        <dbReference type="Proteomes" id="UP000077667"/>
    </source>
</evidence>
<organism evidence="2 3">
    <name type="scientific">Niabella ginsenosidivorans</name>
    <dbReference type="NCBI Taxonomy" id="1176587"/>
    <lineage>
        <taxon>Bacteria</taxon>
        <taxon>Pseudomonadati</taxon>
        <taxon>Bacteroidota</taxon>
        <taxon>Chitinophagia</taxon>
        <taxon>Chitinophagales</taxon>
        <taxon>Chitinophagaceae</taxon>
        <taxon>Niabella</taxon>
    </lineage>
</organism>
<sequence>MDKILAGFGIKKSECSIKPFGSGLINHTWILSNADGDFILQKVNEHVFKKPEDIAWNIEFINAYLKEQAPSYFFVAPIKTVNGRSILFIEGAGYYRLFPFVKGSCSFNVVGNPDQAYEAARQFGLFTKVLSGIDVAQLRITLPSFHDLSLRYRQFLEALEYGNTKRIKEAALLIAELKSHATIADRFEVLKKDPAFKQRVTHHDTKISNVLFDKDNKGLCVIDLDTVMPGYFISDVGDMMRTYLCPVSEEESDFSKIEVRDDYYQAIMKGYLEEMNGELTAAEKGCFFYSGLFMIYMQALRFLTDHLNDDQYYGAKYAGHNFVRAQNQATLLKRLLEKEKVLS</sequence>
<dbReference type="InterPro" id="IPR050249">
    <property type="entry name" value="Pseudomonas-type_ThrB"/>
</dbReference>
<keyword evidence="3" id="KW-1185">Reference proteome</keyword>
<keyword evidence="2" id="KW-0808">Transferase</keyword>
<dbReference type="Pfam" id="PF01636">
    <property type="entry name" value="APH"/>
    <property type="match status" value="1"/>
</dbReference>
<dbReference type="InterPro" id="IPR011009">
    <property type="entry name" value="Kinase-like_dom_sf"/>
</dbReference>
<evidence type="ECO:0000259" key="1">
    <source>
        <dbReference type="Pfam" id="PF01636"/>
    </source>
</evidence>
<dbReference type="InterPro" id="IPR002575">
    <property type="entry name" value="Aminoglycoside_PTrfase"/>
</dbReference>
<dbReference type="OrthoDB" id="526037at2"/>